<feature type="transmembrane region" description="Helical" evidence="1">
    <location>
        <begin position="6"/>
        <end position="23"/>
    </location>
</feature>
<evidence type="ECO:0000256" key="1">
    <source>
        <dbReference type="SAM" id="Phobius"/>
    </source>
</evidence>
<name>A0AA36CNN2_9BILA</name>
<evidence type="ECO:0000313" key="3">
    <source>
        <dbReference type="Proteomes" id="UP001177023"/>
    </source>
</evidence>
<feature type="transmembrane region" description="Helical" evidence="1">
    <location>
        <begin position="53"/>
        <end position="73"/>
    </location>
</feature>
<evidence type="ECO:0000313" key="2">
    <source>
        <dbReference type="EMBL" id="CAJ0572160.1"/>
    </source>
</evidence>
<gene>
    <name evidence="2" type="ORF">MSPICULIGERA_LOCUS10553</name>
</gene>
<proteinExistence type="predicted"/>
<keyword evidence="1" id="KW-0812">Transmembrane</keyword>
<keyword evidence="1" id="KW-1133">Transmembrane helix</keyword>
<keyword evidence="3" id="KW-1185">Reference proteome</keyword>
<comment type="caution">
    <text evidence="2">The sequence shown here is derived from an EMBL/GenBank/DDBJ whole genome shotgun (WGS) entry which is preliminary data.</text>
</comment>
<protein>
    <submittedName>
        <fullName evidence="2">Uncharacterized protein</fullName>
    </submittedName>
</protein>
<accession>A0AA36CNN2</accession>
<dbReference type="Proteomes" id="UP001177023">
    <property type="component" value="Unassembled WGS sequence"/>
</dbReference>
<dbReference type="EMBL" id="CATQJA010002592">
    <property type="protein sequence ID" value="CAJ0572160.1"/>
    <property type="molecule type" value="Genomic_DNA"/>
</dbReference>
<sequence length="99" mass="12461">MQAFMIVFFAIQILGFISSWIFWKQMQWINERYNEYRRAQGLEHKDMMLSSSIPFYVSFLFMFWMNFVVFQYYRYVRDRQLVIEQCRQRLPIYRQPLKA</sequence>
<reference evidence="2" key="1">
    <citation type="submission" date="2023-06" db="EMBL/GenBank/DDBJ databases">
        <authorList>
            <person name="Delattre M."/>
        </authorList>
    </citation>
    <scope>NUCLEOTIDE SEQUENCE</scope>
    <source>
        <strain evidence="2">AF72</strain>
    </source>
</reference>
<keyword evidence="1" id="KW-0472">Membrane</keyword>
<organism evidence="2 3">
    <name type="scientific">Mesorhabditis spiculigera</name>
    <dbReference type="NCBI Taxonomy" id="96644"/>
    <lineage>
        <taxon>Eukaryota</taxon>
        <taxon>Metazoa</taxon>
        <taxon>Ecdysozoa</taxon>
        <taxon>Nematoda</taxon>
        <taxon>Chromadorea</taxon>
        <taxon>Rhabditida</taxon>
        <taxon>Rhabditina</taxon>
        <taxon>Rhabditomorpha</taxon>
        <taxon>Rhabditoidea</taxon>
        <taxon>Rhabditidae</taxon>
        <taxon>Mesorhabditinae</taxon>
        <taxon>Mesorhabditis</taxon>
    </lineage>
</organism>
<feature type="non-terminal residue" evidence="2">
    <location>
        <position position="99"/>
    </location>
</feature>
<dbReference type="AlphaFoldDB" id="A0AA36CNN2"/>